<comment type="subcellular location">
    <subcellularLocation>
        <location evidence="1 8">Membrane</location>
        <topology evidence="1 8">Multi-pass membrane protein</topology>
    </subcellularLocation>
</comment>
<evidence type="ECO:0000313" key="10">
    <source>
        <dbReference type="Proteomes" id="UP001498771"/>
    </source>
</evidence>
<evidence type="ECO:0000256" key="4">
    <source>
        <dbReference type="ARBA" id="ARBA00022692"/>
    </source>
</evidence>
<feature type="transmembrane region" description="Helical" evidence="8">
    <location>
        <begin position="115"/>
        <end position="132"/>
    </location>
</feature>
<dbReference type="PANTHER" id="PTHR12300:SF161">
    <property type="entry name" value="RECEPTOR EXPRESSION-ENHANCING PROTEIN"/>
    <property type="match status" value="1"/>
</dbReference>
<evidence type="ECO:0000313" key="9">
    <source>
        <dbReference type="EMBL" id="KAK7202551.1"/>
    </source>
</evidence>
<dbReference type="InterPro" id="IPR004345">
    <property type="entry name" value="TB2_DP1_HVA22"/>
</dbReference>
<dbReference type="GeneID" id="90039235"/>
<keyword evidence="5 8" id="KW-1133">Transmembrane helix</keyword>
<protein>
    <recommendedName>
        <fullName evidence="3 8">Protein YOP1</fullName>
    </recommendedName>
</protein>
<dbReference type="Pfam" id="PF03134">
    <property type="entry name" value="TB2_DP1_HVA22"/>
    <property type="match status" value="1"/>
</dbReference>
<evidence type="ECO:0000256" key="2">
    <source>
        <dbReference type="ARBA" id="ARBA00008573"/>
    </source>
</evidence>
<proteinExistence type="inferred from homology"/>
<evidence type="ECO:0000256" key="7">
    <source>
        <dbReference type="ARBA" id="ARBA00045873"/>
    </source>
</evidence>
<organism evidence="9 10">
    <name type="scientific">Myxozyma melibiosi</name>
    <dbReference type="NCBI Taxonomy" id="54550"/>
    <lineage>
        <taxon>Eukaryota</taxon>
        <taxon>Fungi</taxon>
        <taxon>Dikarya</taxon>
        <taxon>Ascomycota</taxon>
        <taxon>Saccharomycotina</taxon>
        <taxon>Lipomycetes</taxon>
        <taxon>Lipomycetales</taxon>
        <taxon>Lipomycetaceae</taxon>
        <taxon>Myxozyma</taxon>
    </lineage>
</organism>
<keyword evidence="6 8" id="KW-0472">Membrane</keyword>
<accession>A0ABR1EY70</accession>
<evidence type="ECO:0000256" key="5">
    <source>
        <dbReference type="ARBA" id="ARBA00022989"/>
    </source>
</evidence>
<dbReference type="PANTHER" id="PTHR12300">
    <property type="entry name" value="HVA22-LIKE PROTEINS"/>
    <property type="match status" value="1"/>
</dbReference>
<comment type="function">
    <text evidence="7">Required to generate and maintain the structure of the tubular endoplasmic reticulum network and the vacuole. Induces high curvature in membranes and causes membrane tubule formation. Involved in membrane/vesicle trafficking.</text>
</comment>
<comment type="caution">
    <text evidence="9">The sequence shown here is derived from an EMBL/GenBank/DDBJ whole genome shotgun (WGS) entry which is preliminary data.</text>
</comment>
<dbReference type="RefSeq" id="XP_064765584.1">
    <property type="nucleotide sequence ID" value="XM_064913723.1"/>
</dbReference>
<comment type="caution">
    <text evidence="8">Lacks conserved residue(s) required for the propagation of feature annotation.</text>
</comment>
<evidence type="ECO:0000256" key="1">
    <source>
        <dbReference type="ARBA" id="ARBA00004141"/>
    </source>
</evidence>
<comment type="similarity">
    <text evidence="2 8">Belongs to the DP1 family.</text>
</comment>
<evidence type="ECO:0000256" key="6">
    <source>
        <dbReference type="ARBA" id="ARBA00023136"/>
    </source>
</evidence>
<keyword evidence="4 8" id="KW-0812">Transmembrane</keyword>
<reference evidence="9 10" key="1">
    <citation type="submission" date="2024-03" db="EMBL/GenBank/DDBJ databases">
        <title>Genome-scale model development and genomic sequencing of the oleaginous clade Lipomyces.</title>
        <authorList>
            <consortium name="Lawrence Berkeley National Laboratory"/>
            <person name="Czajka J.J."/>
            <person name="Han Y."/>
            <person name="Kim J."/>
            <person name="Mondo S.J."/>
            <person name="Hofstad B.A."/>
            <person name="Robles A."/>
            <person name="Haridas S."/>
            <person name="Riley R."/>
            <person name="LaButti K."/>
            <person name="Pangilinan J."/>
            <person name="Andreopoulos W."/>
            <person name="Lipzen A."/>
            <person name="Yan J."/>
            <person name="Wang M."/>
            <person name="Ng V."/>
            <person name="Grigoriev I.V."/>
            <person name="Spatafora J.W."/>
            <person name="Magnuson J.K."/>
            <person name="Baker S.E."/>
            <person name="Pomraning K.R."/>
        </authorList>
    </citation>
    <scope>NUCLEOTIDE SEQUENCE [LARGE SCALE GENOMIC DNA]</scope>
    <source>
        <strain evidence="9 10">Phaff 52-87</strain>
    </source>
</reference>
<evidence type="ECO:0000256" key="3">
    <source>
        <dbReference type="ARBA" id="ARBA00019184"/>
    </source>
</evidence>
<gene>
    <name evidence="9" type="ORF">BZA70DRAFT_285348</name>
</gene>
<feature type="transmembrane region" description="Helical" evidence="8">
    <location>
        <begin position="36"/>
        <end position="54"/>
    </location>
</feature>
<keyword evidence="10" id="KW-1185">Reference proteome</keyword>
<name>A0ABR1EY70_9ASCO</name>
<sequence length="180" mass="19717">MSYQDQAFAVVSKLDKELDKYPVVDKVFKQVGVPKSYGVLGAVGLYLFMIFLNFGGIGELLANLAGFVIPGYYSLLALDSPGTADDTQYLTYWVVFAFFSVIEFWSRAILYWVPFYWFFKVIFVLYLGLPQFHGAQTVYKAVVKPISAKLVSSAGVSSVASNLKAQAEAAASGVSTGVEI</sequence>
<evidence type="ECO:0000256" key="8">
    <source>
        <dbReference type="RuleBase" id="RU362006"/>
    </source>
</evidence>
<dbReference type="Proteomes" id="UP001498771">
    <property type="component" value="Unassembled WGS sequence"/>
</dbReference>
<dbReference type="EMBL" id="JBBJBU010000016">
    <property type="protein sequence ID" value="KAK7202551.1"/>
    <property type="molecule type" value="Genomic_DNA"/>
</dbReference>